<protein>
    <recommendedName>
        <fullName evidence="1">Ubiquitin-like domain-containing protein</fullName>
    </recommendedName>
</protein>
<comment type="caution">
    <text evidence="2">The sequence shown here is derived from an EMBL/GenBank/DDBJ whole genome shotgun (WGS) entry which is preliminary data.</text>
</comment>
<sequence>MIINKLSIRWKANMLENVMQKIHIKEGIPLNQQHLIFAGKQLEDECILQNYNIQKEVTLHLVFCLRRGL</sequence>
<dbReference type="Gene3D" id="3.10.20.90">
    <property type="entry name" value="Phosphatidylinositol 3-kinase Catalytic Subunit, Chain A, domain 1"/>
    <property type="match status" value="1"/>
</dbReference>
<dbReference type="OrthoDB" id="428577at2759"/>
<dbReference type="PROSITE" id="PS50053">
    <property type="entry name" value="UBIQUITIN_2"/>
    <property type="match status" value="1"/>
</dbReference>
<accession>A0A5J4V964</accession>
<evidence type="ECO:0000259" key="1">
    <source>
        <dbReference type="PROSITE" id="PS50053"/>
    </source>
</evidence>
<dbReference type="PANTHER" id="PTHR10666">
    <property type="entry name" value="UBIQUITIN"/>
    <property type="match status" value="1"/>
</dbReference>
<dbReference type="SMART" id="SM00213">
    <property type="entry name" value="UBQ"/>
    <property type="match status" value="1"/>
</dbReference>
<dbReference type="Proteomes" id="UP000324800">
    <property type="component" value="Unassembled WGS sequence"/>
</dbReference>
<gene>
    <name evidence="2" type="ORF">EZS28_025491</name>
</gene>
<dbReference type="PRINTS" id="PR00348">
    <property type="entry name" value="UBIQUITIN"/>
</dbReference>
<evidence type="ECO:0000313" key="3">
    <source>
        <dbReference type="Proteomes" id="UP000324800"/>
    </source>
</evidence>
<dbReference type="EMBL" id="SNRW01008787">
    <property type="protein sequence ID" value="KAA6378982.1"/>
    <property type="molecule type" value="Genomic_DNA"/>
</dbReference>
<dbReference type="SUPFAM" id="SSF54236">
    <property type="entry name" value="Ubiquitin-like"/>
    <property type="match status" value="1"/>
</dbReference>
<organism evidence="2 3">
    <name type="scientific">Streblomastix strix</name>
    <dbReference type="NCBI Taxonomy" id="222440"/>
    <lineage>
        <taxon>Eukaryota</taxon>
        <taxon>Metamonada</taxon>
        <taxon>Preaxostyla</taxon>
        <taxon>Oxymonadida</taxon>
        <taxon>Streblomastigidae</taxon>
        <taxon>Streblomastix</taxon>
    </lineage>
</organism>
<reference evidence="2 3" key="1">
    <citation type="submission" date="2019-03" db="EMBL/GenBank/DDBJ databases">
        <title>Single cell metagenomics reveals metabolic interactions within the superorganism composed of flagellate Streblomastix strix and complex community of Bacteroidetes bacteria on its surface.</title>
        <authorList>
            <person name="Treitli S.C."/>
            <person name="Kolisko M."/>
            <person name="Husnik F."/>
            <person name="Keeling P."/>
            <person name="Hampl V."/>
        </authorList>
    </citation>
    <scope>NUCLEOTIDE SEQUENCE [LARGE SCALE GENOMIC DNA]</scope>
    <source>
        <strain evidence="2">ST1C</strain>
    </source>
</reference>
<dbReference type="InterPro" id="IPR050158">
    <property type="entry name" value="Ubiquitin_ubiquitin-like"/>
</dbReference>
<feature type="domain" description="Ubiquitin-like" evidence="1">
    <location>
        <begin position="15"/>
        <end position="68"/>
    </location>
</feature>
<dbReference type="InterPro" id="IPR019956">
    <property type="entry name" value="Ubiquitin_dom"/>
</dbReference>
<proteinExistence type="predicted"/>
<dbReference type="InterPro" id="IPR000626">
    <property type="entry name" value="Ubiquitin-like_dom"/>
</dbReference>
<dbReference type="InterPro" id="IPR029071">
    <property type="entry name" value="Ubiquitin-like_domsf"/>
</dbReference>
<dbReference type="AlphaFoldDB" id="A0A5J4V964"/>
<dbReference type="Pfam" id="PF00240">
    <property type="entry name" value="ubiquitin"/>
    <property type="match status" value="1"/>
</dbReference>
<name>A0A5J4V964_9EUKA</name>
<evidence type="ECO:0000313" key="2">
    <source>
        <dbReference type="EMBL" id="KAA6378982.1"/>
    </source>
</evidence>